<dbReference type="KEGG" id="bpro:PMF13cell1_04476"/>
<dbReference type="EMBL" id="CP035945">
    <property type="protein sequence ID" value="QBE98907.1"/>
    <property type="molecule type" value="Genomic_DNA"/>
</dbReference>
<organism evidence="2 3">
    <name type="scientific">Blautia producta</name>
    <dbReference type="NCBI Taxonomy" id="33035"/>
    <lineage>
        <taxon>Bacteria</taxon>
        <taxon>Bacillati</taxon>
        <taxon>Bacillota</taxon>
        <taxon>Clostridia</taxon>
        <taxon>Lachnospirales</taxon>
        <taxon>Lachnospiraceae</taxon>
        <taxon>Blautia</taxon>
    </lineage>
</organism>
<feature type="compositionally biased region" description="Low complexity" evidence="1">
    <location>
        <begin position="28"/>
        <end position="41"/>
    </location>
</feature>
<reference evidence="2 3" key="1">
    <citation type="submission" date="2019-01" db="EMBL/GenBank/DDBJ databases">
        <title>PMF-metabolizing Aryl O-demethylase.</title>
        <authorList>
            <person name="Kim M."/>
        </authorList>
    </citation>
    <scope>NUCLEOTIDE SEQUENCE [LARGE SCALE GENOMIC DNA]</scope>
    <source>
        <strain evidence="2 3">PMF1</strain>
    </source>
</reference>
<dbReference type="AlphaFoldDB" id="A0A4P6M616"/>
<feature type="region of interest" description="Disordered" evidence="1">
    <location>
        <begin position="21"/>
        <end position="41"/>
    </location>
</feature>
<evidence type="ECO:0000313" key="3">
    <source>
        <dbReference type="Proteomes" id="UP000289794"/>
    </source>
</evidence>
<proteinExistence type="predicted"/>
<sequence>MLKKLGRSSLPMNIQFFAEPPAVGGDDGTVQNQQSQAQQTGQTVQIDYNKIQTMLDGTLSAKEDTALKAYFKQQGLSQQEVEQAIATFKEQKASQQPDVNALQTQAAQAQAAAQQAQVQAAATMAAVGLGIDAKTIPYVLKMADLSQAMGQDGKVNEEALKTALNKVLEDVPALKPAPAGQAGFVQVGASGQSGQQTTNDDALKKAFGL</sequence>
<dbReference type="RefSeq" id="WP_130182170.1">
    <property type="nucleotide sequence ID" value="NZ_CP035945.1"/>
</dbReference>
<dbReference type="Proteomes" id="UP000289794">
    <property type="component" value="Chromosome"/>
</dbReference>
<protein>
    <recommendedName>
        <fullName evidence="4">DUF4355 domain-containing protein</fullName>
    </recommendedName>
</protein>
<feature type="region of interest" description="Disordered" evidence="1">
    <location>
        <begin position="189"/>
        <end position="209"/>
    </location>
</feature>
<evidence type="ECO:0000313" key="2">
    <source>
        <dbReference type="EMBL" id="QBE98907.1"/>
    </source>
</evidence>
<gene>
    <name evidence="2" type="ORF">PMF13cell1_04476</name>
</gene>
<evidence type="ECO:0008006" key="4">
    <source>
        <dbReference type="Google" id="ProtNLM"/>
    </source>
</evidence>
<evidence type="ECO:0000256" key="1">
    <source>
        <dbReference type="SAM" id="MobiDB-lite"/>
    </source>
</evidence>
<name>A0A4P6M616_9FIRM</name>
<accession>A0A4P6M616</accession>